<dbReference type="AlphaFoldDB" id="A0AAQ3M372"/>
<feature type="compositionally biased region" description="Basic and acidic residues" evidence="1">
    <location>
        <begin position="130"/>
        <end position="148"/>
    </location>
</feature>
<protein>
    <submittedName>
        <fullName evidence="2">Uncharacterized protein</fullName>
    </submittedName>
</protein>
<evidence type="ECO:0000256" key="1">
    <source>
        <dbReference type="SAM" id="MobiDB-lite"/>
    </source>
</evidence>
<proteinExistence type="predicted"/>
<organism evidence="2 3">
    <name type="scientific">Acrodontium crateriforme</name>
    <dbReference type="NCBI Taxonomy" id="150365"/>
    <lineage>
        <taxon>Eukaryota</taxon>
        <taxon>Fungi</taxon>
        <taxon>Dikarya</taxon>
        <taxon>Ascomycota</taxon>
        <taxon>Pezizomycotina</taxon>
        <taxon>Dothideomycetes</taxon>
        <taxon>Dothideomycetidae</taxon>
        <taxon>Mycosphaerellales</taxon>
        <taxon>Teratosphaeriaceae</taxon>
        <taxon>Acrodontium</taxon>
    </lineage>
</organism>
<feature type="compositionally biased region" description="Gly residues" evidence="1">
    <location>
        <begin position="151"/>
        <end position="160"/>
    </location>
</feature>
<dbReference type="PANTHER" id="PTHR37331">
    <property type="entry name" value="YALI0F11671P"/>
    <property type="match status" value="1"/>
</dbReference>
<dbReference type="EMBL" id="CP138584">
    <property type="protein sequence ID" value="WPH00972.1"/>
    <property type="molecule type" value="Genomic_DNA"/>
</dbReference>
<sequence length="250" mass="27077">MASLLSTARPSMSFQCMKLIARTSPATFRRALSTLSNNSHIYVHPQSDKTSLLSFLSSTPPNPSLAIGTTTHLPPTPNSFRANEQFLGILHHVIRENAVDDPHVQGQAAMFASQAGSSLGSGGMLFPSQQKERRERKNKAKGDNRRIYGSDGAGGASAQGGMGGAGRGGYIHVADMRNPPDYGRVAWPEDIFGSLELDGEGQFVDGNGRYQEAGTYRIVTNEGILDLSPYLREKLVARLMELDQQARKNS</sequence>
<reference evidence="2 3" key="1">
    <citation type="submission" date="2023-11" db="EMBL/GenBank/DDBJ databases">
        <title>An acidophilic fungus is an integral part of prey digestion in a carnivorous sundew plant.</title>
        <authorList>
            <person name="Tsai I.J."/>
        </authorList>
    </citation>
    <scope>NUCLEOTIDE SEQUENCE [LARGE SCALE GENOMIC DNA]</scope>
    <source>
        <strain evidence="2">169a</strain>
    </source>
</reference>
<dbReference type="PANTHER" id="PTHR37331:SF1">
    <property type="entry name" value="YALI0F11671P"/>
    <property type="match status" value="1"/>
</dbReference>
<feature type="region of interest" description="Disordered" evidence="1">
    <location>
        <begin position="120"/>
        <end position="160"/>
    </location>
</feature>
<evidence type="ECO:0000313" key="2">
    <source>
        <dbReference type="EMBL" id="WPH00972.1"/>
    </source>
</evidence>
<evidence type="ECO:0000313" key="3">
    <source>
        <dbReference type="Proteomes" id="UP001303373"/>
    </source>
</evidence>
<accession>A0AAQ3M372</accession>
<dbReference type="Proteomes" id="UP001303373">
    <property type="component" value="Chromosome 5"/>
</dbReference>
<keyword evidence="3" id="KW-1185">Reference proteome</keyword>
<name>A0AAQ3M372_9PEZI</name>
<gene>
    <name evidence="2" type="ORF">R9X50_00380600</name>
</gene>